<feature type="coiled-coil region" evidence="1">
    <location>
        <begin position="538"/>
        <end position="565"/>
    </location>
</feature>
<evidence type="ECO:0000256" key="1">
    <source>
        <dbReference type="SAM" id="Coils"/>
    </source>
</evidence>
<dbReference type="RefSeq" id="WP_039141513.1">
    <property type="nucleotide sequence ID" value="NZ_JSVC01000018.1"/>
</dbReference>
<dbReference type="Pfam" id="PF05569">
    <property type="entry name" value="Peptidase_M56"/>
    <property type="match status" value="1"/>
</dbReference>
<proteinExistence type="predicted"/>
<dbReference type="Proteomes" id="UP000031408">
    <property type="component" value="Unassembled WGS sequence"/>
</dbReference>
<evidence type="ECO:0000259" key="3">
    <source>
        <dbReference type="Pfam" id="PF05569"/>
    </source>
</evidence>
<evidence type="ECO:0000256" key="2">
    <source>
        <dbReference type="SAM" id="Phobius"/>
    </source>
</evidence>
<evidence type="ECO:0000313" key="4">
    <source>
        <dbReference type="EMBL" id="KIC93627.1"/>
    </source>
</evidence>
<keyword evidence="2" id="KW-1133">Transmembrane helix</keyword>
<dbReference type="EMBL" id="JSVC01000018">
    <property type="protein sequence ID" value="KIC93627.1"/>
    <property type="molecule type" value="Genomic_DNA"/>
</dbReference>
<feature type="transmembrane region" description="Helical" evidence="2">
    <location>
        <begin position="12"/>
        <end position="34"/>
    </location>
</feature>
<organism evidence="4 5">
    <name type="scientific">Flavihumibacter solisilvae</name>
    <dbReference type="NCBI Taxonomy" id="1349421"/>
    <lineage>
        <taxon>Bacteria</taxon>
        <taxon>Pseudomonadati</taxon>
        <taxon>Bacteroidota</taxon>
        <taxon>Chitinophagia</taxon>
        <taxon>Chitinophagales</taxon>
        <taxon>Chitinophagaceae</taxon>
        <taxon>Flavihumibacter</taxon>
    </lineage>
</organism>
<dbReference type="AlphaFoldDB" id="A0A0C1L0T5"/>
<name>A0A0C1L0T5_9BACT</name>
<dbReference type="OrthoDB" id="15218at2"/>
<evidence type="ECO:0000313" key="5">
    <source>
        <dbReference type="Proteomes" id="UP000031408"/>
    </source>
</evidence>
<dbReference type="PANTHER" id="PTHR34978">
    <property type="entry name" value="POSSIBLE SENSOR-TRANSDUCER PROTEIN BLAR"/>
    <property type="match status" value="1"/>
</dbReference>
<accession>A0A0C1L0T5</accession>
<protein>
    <recommendedName>
        <fullName evidence="3">Peptidase M56 domain-containing protein</fullName>
    </recommendedName>
</protein>
<feature type="transmembrane region" description="Helical" evidence="2">
    <location>
        <begin position="46"/>
        <end position="67"/>
    </location>
</feature>
<keyword evidence="2" id="KW-0472">Membrane</keyword>
<dbReference type="CDD" id="cd07341">
    <property type="entry name" value="M56_BlaR1_MecR1_like"/>
    <property type="match status" value="1"/>
</dbReference>
<feature type="domain" description="Peptidase M56" evidence="3">
    <location>
        <begin position="27"/>
        <end position="274"/>
    </location>
</feature>
<dbReference type="STRING" id="1349421.OI18_15770"/>
<dbReference type="InterPro" id="IPR052173">
    <property type="entry name" value="Beta-lactam_resp_regulator"/>
</dbReference>
<keyword evidence="2" id="KW-0812">Transmembrane</keyword>
<sequence length="607" mass="69370">MPNHPQAAFLEALGWTLLNSWWQFGILWVLYLFLKKVLPRLTASNRYSLSLLFLVAGMGWSVASFLLRFTNILESGYQVGSYTNDELHGVYASISYWIQLSSPYISVVYLVWLAVRLIQFSKILYVTGKIRTTGLRKAPVEWRLYLNKMCGQMNIRSVQFWLSDRIDTPLILGWLKPMILLPVSAINQLTPDQLEAILIHELAHIKRNDYFWNLVVAIAEVIFFYNPFTRNLVAAIREEREHSCDDWVLQFPFSPDQYAYALLKLEQHRTKDQSQLLLAARGSHRNVLLIRVQRMLKLPVAPQRNMKMAVLAGLTGIVCLLALVQPQREIRQLIRNVVTPLASRENSDYIRSVSFNPQQAATQIVNESKPRTANPAYQVNAVNTQPSQPALALSVPAKNPQLVLSPVEWVATMDEDDEEDQATAFTPATNVVVEDRSFSLPEKQVAQPVDVLITTTLPYVPRNSFQAGSIDTTVPTSVQGRVSLTVKAKEAAVQAQMALQQLDFEKLKIQLELHGKTPEAIQLELEKALARIDWNKVQQDASKAVKQMEKQLADQKVQLELHLKSQQDYQRRIQREQEREYFRVNECESKKTETKKATCNKKKVVYL</sequence>
<dbReference type="PANTHER" id="PTHR34978:SF3">
    <property type="entry name" value="SLR0241 PROTEIN"/>
    <property type="match status" value="1"/>
</dbReference>
<comment type="caution">
    <text evidence="4">The sequence shown here is derived from an EMBL/GenBank/DDBJ whole genome shotgun (WGS) entry which is preliminary data.</text>
</comment>
<feature type="transmembrane region" description="Helical" evidence="2">
    <location>
        <begin position="94"/>
        <end position="115"/>
    </location>
</feature>
<dbReference type="Gene3D" id="3.30.2010.10">
    <property type="entry name" value="Metalloproteases ('zincins'), catalytic domain"/>
    <property type="match status" value="1"/>
</dbReference>
<reference evidence="4 5" key="1">
    <citation type="submission" date="2014-11" db="EMBL/GenBank/DDBJ databases">
        <title>Genome sequence of Flavihumibacter solisilvae 3-3.</title>
        <authorList>
            <person name="Zhou G."/>
            <person name="Li M."/>
            <person name="Wang G."/>
        </authorList>
    </citation>
    <scope>NUCLEOTIDE SEQUENCE [LARGE SCALE GENOMIC DNA]</scope>
    <source>
        <strain evidence="4 5">3-3</strain>
    </source>
</reference>
<feature type="transmembrane region" description="Helical" evidence="2">
    <location>
        <begin position="210"/>
        <end position="228"/>
    </location>
</feature>
<keyword evidence="1" id="KW-0175">Coiled coil</keyword>
<keyword evidence="5" id="KW-1185">Reference proteome</keyword>
<gene>
    <name evidence="4" type="ORF">OI18_15770</name>
</gene>
<dbReference type="InterPro" id="IPR008756">
    <property type="entry name" value="Peptidase_M56"/>
</dbReference>